<evidence type="ECO:0000313" key="1">
    <source>
        <dbReference type="EMBL" id="MBB4762830.1"/>
    </source>
</evidence>
<dbReference type="RefSeq" id="WP_184994223.1">
    <property type="nucleotide sequence ID" value="NZ_BOMK01000006.1"/>
</dbReference>
<protein>
    <submittedName>
        <fullName evidence="1">Uncharacterized protein</fullName>
    </submittedName>
</protein>
<keyword evidence="2" id="KW-1185">Reference proteome</keyword>
<name>A0A7W7MQR2_9ACTN</name>
<comment type="caution">
    <text evidence="1">The sequence shown here is derived from an EMBL/GenBank/DDBJ whole genome shotgun (WGS) entry which is preliminary data.</text>
</comment>
<dbReference type="EMBL" id="JACHNH010000001">
    <property type="protein sequence ID" value="MBB4762830.1"/>
    <property type="molecule type" value="Genomic_DNA"/>
</dbReference>
<organism evidence="1 2">
    <name type="scientific">Actinoplanes digitatis</name>
    <dbReference type="NCBI Taxonomy" id="1868"/>
    <lineage>
        <taxon>Bacteria</taxon>
        <taxon>Bacillati</taxon>
        <taxon>Actinomycetota</taxon>
        <taxon>Actinomycetes</taxon>
        <taxon>Micromonosporales</taxon>
        <taxon>Micromonosporaceae</taxon>
        <taxon>Actinoplanes</taxon>
    </lineage>
</organism>
<sequence>MSRAGKYRPPSPRRRPNEDRTWSVDDALREYVKLIRWFDTGDGVRGVYRFYQDFYHGDWPASLPDEPTRWQHAETTAADSATALRQADPVWCDPPMVDLLAAAADTYPIEAIEHHHLLQPDGIVIFAKTLPVIWHDEAGHPTDQQLSAISWAEGRSTRDGQPLLGITGWQRAAGVYQFDQPRFAVRYTGLRPASNAISPYGAVFPDADAAGPHRLLQTLTALCHTTLVRDQIAPASKAARREATRAGLTDPPIRRIYLRRPEHGKHELDAARDSHAGGPPRGHWVRGHWKNQWHPSISEHRPIWVAGYPRGDFTAGTVSGTKVLIASDRRSADGQSGDQRPRA</sequence>
<reference evidence="1 2" key="1">
    <citation type="submission" date="2020-08" db="EMBL/GenBank/DDBJ databases">
        <title>Sequencing the genomes of 1000 actinobacteria strains.</title>
        <authorList>
            <person name="Klenk H.-P."/>
        </authorList>
    </citation>
    <scope>NUCLEOTIDE SEQUENCE [LARGE SCALE GENOMIC DNA]</scope>
    <source>
        <strain evidence="1 2">DSM 43149</strain>
    </source>
</reference>
<dbReference type="Proteomes" id="UP000578112">
    <property type="component" value="Unassembled WGS sequence"/>
</dbReference>
<proteinExistence type="predicted"/>
<gene>
    <name evidence="1" type="ORF">BJ971_003386</name>
</gene>
<accession>A0A7W7MQR2</accession>
<evidence type="ECO:0000313" key="2">
    <source>
        <dbReference type="Proteomes" id="UP000578112"/>
    </source>
</evidence>
<dbReference type="AlphaFoldDB" id="A0A7W7MQR2"/>